<dbReference type="Proteomes" id="UP000242886">
    <property type="component" value="Chromosome SDENCHOL"/>
</dbReference>
<protein>
    <recommendedName>
        <fullName evidence="4">Agglutinin biogenesis protein MshP</fullName>
    </recommendedName>
</protein>
<reference evidence="2" key="1">
    <citation type="submission" date="2017-03" db="EMBL/GenBank/DDBJ databases">
        <authorList>
            <consortium name="AG Boll"/>
        </authorList>
    </citation>
    <scope>NUCLEOTIDE SEQUENCE [LARGE SCALE GENOMIC DNA]</scope>
    <source>
        <strain evidence="2">Chol</strain>
    </source>
</reference>
<keyword evidence="3" id="KW-1185">Reference proteome</keyword>
<keyword evidence="1" id="KW-0472">Membrane</keyword>
<dbReference type="EMBL" id="LT837803">
    <property type="protein sequence ID" value="SMB24373.1"/>
    <property type="molecule type" value="Genomic_DNA"/>
</dbReference>
<evidence type="ECO:0000313" key="2">
    <source>
        <dbReference type="EMBL" id="SMB24373.1"/>
    </source>
</evidence>
<organism evidence="2 3">
    <name type="scientific">Sterolibacterium denitrificans</name>
    <dbReference type="NCBI Taxonomy" id="157592"/>
    <lineage>
        <taxon>Bacteria</taxon>
        <taxon>Pseudomonadati</taxon>
        <taxon>Pseudomonadota</taxon>
        <taxon>Betaproteobacteria</taxon>
        <taxon>Nitrosomonadales</taxon>
        <taxon>Sterolibacteriaceae</taxon>
        <taxon>Sterolibacterium</taxon>
    </lineage>
</organism>
<evidence type="ECO:0000313" key="3">
    <source>
        <dbReference type="Proteomes" id="UP000242886"/>
    </source>
</evidence>
<evidence type="ECO:0000256" key="1">
    <source>
        <dbReference type="SAM" id="Phobius"/>
    </source>
</evidence>
<dbReference type="RefSeq" id="WP_154716279.1">
    <property type="nucleotide sequence ID" value="NZ_LT837803.1"/>
</dbReference>
<accession>A0A7Z7HQ71</accession>
<proteinExistence type="predicted"/>
<keyword evidence="1" id="KW-1133">Transmembrane helix</keyword>
<gene>
    <name evidence="2" type="ORF">SDENCHOL_11049</name>
</gene>
<dbReference type="AlphaFoldDB" id="A0A7Z7HQ71"/>
<sequence length="160" mass="16881">MKLRPHNKPAHSAHTARPAGFAMISAIFILVVLAALGAFGVGIASMQHMSSALDVESARILHVARSGLEVGAYHVTQNGECDSPSYNDTLPDTADTMQGITVTVTCSKSGMYYRLLSTACNQPSGGACPNTVNPSPTYVERQVEMTIVCDKDQLGTCPAP</sequence>
<feature type="transmembrane region" description="Helical" evidence="1">
    <location>
        <begin position="21"/>
        <end position="44"/>
    </location>
</feature>
<name>A0A7Z7HQ71_9PROT</name>
<evidence type="ECO:0008006" key="4">
    <source>
        <dbReference type="Google" id="ProtNLM"/>
    </source>
</evidence>
<keyword evidence="1" id="KW-0812">Transmembrane</keyword>